<dbReference type="EMBL" id="PJQY01000685">
    <property type="protein sequence ID" value="PQQ08693.1"/>
    <property type="molecule type" value="Genomic_DNA"/>
</dbReference>
<protein>
    <submittedName>
        <fullName evidence="1">Uncharacterized protein</fullName>
    </submittedName>
</protein>
<dbReference type="Proteomes" id="UP000250321">
    <property type="component" value="Unassembled WGS sequence"/>
</dbReference>
<gene>
    <name evidence="1" type="ORF">Pyn_26867</name>
</gene>
<evidence type="ECO:0000313" key="1">
    <source>
        <dbReference type="EMBL" id="PQQ08693.1"/>
    </source>
</evidence>
<dbReference type="AlphaFoldDB" id="A0A314YPI4"/>
<name>A0A314YPI4_PRUYE</name>
<comment type="caution">
    <text evidence="1">The sequence shown here is derived from an EMBL/GenBank/DDBJ whole genome shotgun (WGS) entry which is preliminary data.</text>
</comment>
<evidence type="ECO:0000313" key="2">
    <source>
        <dbReference type="Proteomes" id="UP000250321"/>
    </source>
</evidence>
<organism evidence="1 2">
    <name type="scientific">Prunus yedoensis var. nudiflora</name>
    <dbReference type="NCBI Taxonomy" id="2094558"/>
    <lineage>
        <taxon>Eukaryota</taxon>
        <taxon>Viridiplantae</taxon>
        <taxon>Streptophyta</taxon>
        <taxon>Embryophyta</taxon>
        <taxon>Tracheophyta</taxon>
        <taxon>Spermatophyta</taxon>
        <taxon>Magnoliopsida</taxon>
        <taxon>eudicotyledons</taxon>
        <taxon>Gunneridae</taxon>
        <taxon>Pentapetalae</taxon>
        <taxon>rosids</taxon>
        <taxon>fabids</taxon>
        <taxon>Rosales</taxon>
        <taxon>Rosaceae</taxon>
        <taxon>Amygdaloideae</taxon>
        <taxon>Amygdaleae</taxon>
        <taxon>Prunus</taxon>
    </lineage>
</organism>
<reference evidence="1 2" key="1">
    <citation type="submission" date="2018-02" db="EMBL/GenBank/DDBJ databases">
        <title>Draft genome of wild Prunus yedoensis var. nudiflora.</title>
        <authorList>
            <person name="Baek S."/>
            <person name="Kim J.-H."/>
            <person name="Choi K."/>
            <person name="Kim G.-B."/>
            <person name="Cho A."/>
            <person name="Jang H."/>
            <person name="Shin C.-H."/>
            <person name="Yu H.-J."/>
            <person name="Mun J.-H."/>
        </authorList>
    </citation>
    <scope>NUCLEOTIDE SEQUENCE [LARGE SCALE GENOMIC DNA]</scope>
    <source>
        <strain evidence="2">cv. Jeju island</strain>
        <tissue evidence="1">Leaf</tissue>
    </source>
</reference>
<accession>A0A314YPI4</accession>
<proteinExistence type="predicted"/>
<sequence>MVAVERGNWVDKMTQLEDKIERFSEARGSPILPNLLTPPTHLSDKGSCSTAKVPDENNVEPKACNDKNLTLKNKAKCLNFTQPSIALQNLQPMPSSLKVLCRFAERTLKVAGETINFIMEAEVFGSPRSTHILYEDILQFGEMLEISGTCIMIYMR</sequence>
<keyword evidence="2" id="KW-1185">Reference proteome</keyword>